<dbReference type="PRINTS" id="PR01415">
    <property type="entry name" value="ANKYRIN"/>
</dbReference>
<dbReference type="InterPro" id="IPR002110">
    <property type="entry name" value="Ankyrin_rpt"/>
</dbReference>
<dbReference type="GO" id="GO:0036371">
    <property type="term" value="P:protein localization to T-tubule"/>
    <property type="evidence" value="ECO:0007669"/>
    <property type="project" value="TreeGrafter"/>
</dbReference>
<feature type="repeat" description="ANK" evidence="3">
    <location>
        <begin position="51"/>
        <end position="83"/>
    </location>
</feature>
<dbReference type="VEuPathDB" id="FungiDB:T551_00107"/>
<dbReference type="OrthoDB" id="10057496at2759"/>
<keyword evidence="1" id="KW-0677">Repeat</keyword>
<name>A0A0W4ZW95_PNEJ7</name>
<dbReference type="Pfam" id="PF12796">
    <property type="entry name" value="Ank_2"/>
    <property type="match status" value="1"/>
</dbReference>
<dbReference type="GO" id="GO:0055117">
    <property type="term" value="P:regulation of cardiac muscle contraction"/>
    <property type="evidence" value="ECO:0007669"/>
    <property type="project" value="TreeGrafter"/>
</dbReference>
<evidence type="ECO:0000256" key="2">
    <source>
        <dbReference type="ARBA" id="ARBA00023043"/>
    </source>
</evidence>
<dbReference type="InterPro" id="IPR036770">
    <property type="entry name" value="Ankyrin_rpt-contain_sf"/>
</dbReference>
<evidence type="ECO:0000256" key="3">
    <source>
        <dbReference type="PROSITE-ProRule" id="PRU00023"/>
    </source>
</evidence>
<gene>
    <name evidence="4" type="ORF">T551_00107</name>
</gene>
<evidence type="ECO:0000313" key="5">
    <source>
        <dbReference type="Proteomes" id="UP000053447"/>
    </source>
</evidence>
<organism evidence="4 5">
    <name type="scientific">Pneumocystis jirovecii (strain RU7)</name>
    <name type="common">Human pneumocystis pneumonia agent</name>
    <dbReference type="NCBI Taxonomy" id="1408657"/>
    <lineage>
        <taxon>Eukaryota</taxon>
        <taxon>Fungi</taxon>
        <taxon>Dikarya</taxon>
        <taxon>Ascomycota</taxon>
        <taxon>Taphrinomycotina</taxon>
        <taxon>Pneumocystomycetes</taxon>
        <taxon>Pneumocystaceae</taxon>
        <taxon>Pneumocystis</taxon>
    </lineage>
</organism>
<dbReference type="GeneID" id="28938629"/>
<dbReference type="RefSeq" id="XP_018231314.1">
    <property type="nucleotide sequence ID" value="XM_018372374.1"/>
</dbReference>
<dbReference type="EMBL" id="LFWA01000001">
    <property type="protein sequence ID" value="KTW32622.1"/>
    <property type="molecule type" value="Genomic_DNA"/>
</dbReference>
<sequence>MAFSTDDTYINKNQDLHDISETFFFAARFGDLKTIQKLPLSLIDLFQQDENGNTALHMASANGHLNIVQFLLSQLPETNDKHKYISIQNERGNTPLHWASVNGHLEIVSELVKGGANLHIQNDAQKTPLSDAEFHGRKNVVMWFLTQTDMVPVDPTDSLDEL</sequence>
<protein>
    <submittedName>
        <fullName evidence="4">Uncharacterized protein</fullName>
    </submittedName>
</protein>
<evidence type="ECO:0000313" key="4">
    <source>
        <dbReference type="EMBL" id="KTW32622.1"/>
    </source>
</evidence>
<dbReference type="PANTHER" id="PTHR24178:SF9">
    <property type="entry name" value="ANK_REP_REGION DOMAIN-CONTAINING PROTEIN"/>
    <property type="match status" value="1"/>
</dbReference>
<reference evidence="5" key="1">
    <citation type="journal article" date="2016" name="Nat. Commun.">
        <title>Genome analysis of three Pneumocystis species reveals adaptation mechanisms to life exclusively in mammalian hosts.</title>
        <authorList>
            <person name="Ma L."/>
            <person name="Chen Z."/>
            <person name="Huang D.W."/>
            <person name="Kutty G."/>
            <person name="Ishihara M."/>
            <person name="Wang H."/>
            <person name="Abouelleil A."/>
            <person name="Bishop L."/>
            <person name="Davey E."/>
            <person name="Deng R."/>
            <person name="Deng X."/>
            <person name="Fan L."/>
            <person name="Fantoni G."/>
            <person name="Fitzgerald M."/>
            <person name="Gogineni E."/>
            <person name="Goldberg J.M."/>
            <person name="Handley G."/>
            <person name="Hu X."/>
            <person name="Huber C."/>
            <person name="Jiao X."/>
            <person name="Jones K."/>
            <person name="Levin J.Z."/>
            <person name="Liu Y."/>
            <person name="Macdonald P."/>
            <person name="Melnikov A."/>
            <person name="Raley C."/>
            <person name="Sassi M."/>
            <person name="Sherman B.T."/>
            <person name="Song X."/>
            <person name="Sykes S."/>
            <person name="Tran B."/>
            <person name="Walsh L."/>
            <person name="Xia Y."/>
            <person name="Yang J."/>
            <person name="Young S."/>
            <person name="Zeng Q."/>
            <person name="Zheng X."/>
            <person name="Stephens R."/>
            <person name="Nusbaum C."/>
            <person name="Birren B.W."/>
            <person name="Azadi P."/>
            <person name="Lempicki R.A."/>
            <person name="Cuomo C.A."/>
            <person name="Kovacs J.A."/>
        </authorList>
    </citation>
    <scope>NUCLEOTIDE SEQUENCE [LARGE SCALE GENOMIC DNA]</scope>
    <source>
        <strain evidence="5">RU7</strain>
    </source>
</reference>
<accession>A0A0W4ZW95</accession>
<dbReference type="SMART" id="SM00248">
    <property type="entry name" value="ANK"/>
    <property type="match status" value="2"/>
</dbReference>
<keyword evidence="5" id="KW-1185">Reference proteome</keyword>
<dbReference type="PROSITE" id="PS50297">
    <property type="entry name" value="ANK_REP_REGION"/>
    <property type="match status" value="2"/>
</dbReference>
<dbReference type="AlphaFoldDB" id="A0A0W4ZW95"/>
<dbReference type="Gene3D" id="1.25.40.20">
    <property type="entry name" value="Ankyrin repeat-containing domain"/>
    <property type="match status" value="1"/>
</dbReference>
<feature type="repeat" description="ANK" evidence="3">
    <location>
        <begin position="91"/>
        <end position="123"/>
    </location>
</feature>
<dbReference type="eggNOG" id="KOG0504">
    <property type="taxonomic scope" value="Eukaryota"/>
</dbReference>
<dbReference type="STRING" id="1408657.A0A0W4ZW95"/>
<dbReference type="PANTHER" id="PTHR24178">
    <property type="entry name" value="MOLTING PROTEIN MLT-4"/>
    <property type="match status" value="1"/>
</dbReference>
<comment type="caution">
    <text evidence="4">The sequence shown here is derived from an EMBL/GenBank/DDBJ whole genome shotgun (WGS) entry which is preliminary data.</text>
</comment>
<dbReference type="SUPFAM" id="SSF48403">
    <property type="entry name" value="Ankyrin repeat"/>
    <property type="match status" value="1"/>
</dbReference>
<proteinExistence type="predicted"/>
<dbReference type="PROSITE" id="PS50088">
    <property type="entry name" value="ANK_REPEAT"/>
    <property type="match status" value="2"/>
</dbReference>
<keyword evidence="2 3" id="KW-0040">ANK repeat</keyword>
<evidence type="ECO:0000256" key="1">
    <source>
        <dbReference type="ARBA" id="ARBA00022737"/>
    </source>
</evidence>
<dbReference type="Proteomes" id="UP000053447">
    <property type="component" value="Unassembled WGS sequence"/>
</dbReference>